<accession>A0ABX6BYI3</accession>
<keyword evidence="1" id="KW-0805">Transcription regulation</keyword>
<dbReference type="EMBL" id="CP042829">
    <property type="protein sequence ID" value="QFG02009.1"/>
    <property type="molecule type" value="Genomic_DNA"/>
</dbReference>
<keyword evidence="2" id="KW-0238">DNA-binding</keyword>
<sequence>MSSLLPAIQLFHYRWSVPTVARLYRDGPQRVARLQEAFNAARDTLADTIRRLELAGVLCREPAPRGAICSLTPAGQAVGASCIEAVEAVVAMDLVQLALKKWPMLVLVAAGRGASRFNQLRAELPGITPRALTLALKDLQAAGLIERTVEHTYPPSSLYRLTPRGLELFPVMDRLCRAAEAAVAL</sequence>
<dbReference type="SUPFAM" id="SSF46785">
    <property type="entry name" value="Winged helix' DNA-binding domain"/>
    <property type="match status" value="2"/>
</dbReference>
<dbReference type="Pfam" id="PF01638">
    <property type="entry name" value="HxlR"/>
    <property type="match status" value="1"/>
</dbReference>
<organism evidence="5 6">
    <name type="scientific">Tepidiforma bonchosmolovskayae</name>
    <dbReference type="NCBI Taxonomy" id="2601677"/>
    <lineage>
        <taxon>Bacteria</taxon>
        <taxon>Bacillati</taxon>
        <taxon>Chloroflexota</taxon>
        <taxon>Tepidiformia</taxon>
        <taxon>Tepidiformales</taxon>
        <taxon>Tepidiformaceae</taxon>
        <taxon>Tepidiforma</taxon>
    </lineage>
</organism>
<evidence type="ECO:0000259" key="4">
    <source>
        <dbReference type="PROSITE" id="PS51118"/>
    </source>
</evidence>
<reference evidence="5 6" key="1">
    <citation type="submission" date="2019-08" db="EMBL/GenBank/DDBJ databases">
        <authorList>
            <person name="Toschakov S.V."/>
        </authorList>
    </citation>
    <scope>NUCLEOTIDE SEQUENCE [LARGE SCALE GENOMIC DNA]</scope>
    <source>
        <strain evidence="5 6">3753O</strain>
    </source>
</reference>
<evidence type="ECO:0000256" key="2">
    <source>
        <dbReference type="ARBA" id="ARBA00023125"/>
    </source>
</evidence>
<evidence type="ECO:0000313" key="5">
    <source>
        <dbReference type="EMBL" id="QFG02009.1"/>
    </source>
</evidence>
<dbReference type="PANTHER" id="PTHR33204:SF29">
    <property type="entry name" value="TRANSCRIPTIONAL REGULATOR"/>
    <property type="match status" value="1"/>
</dbReference>
<dbReference type="InterPro" id="IPR036388">
    <property type="entry name" value="WH-like_DNA-bd_sf"/>
</dbReference>
<keyword evidence="6" id="KW-1185">Reference proteome</keyword>
<evidence type="ECO:0000256" key="3">
    <source>
        <dbReference type="ARBA" id="ARBA00023163"/>
    </source>
</evidence>
<name>A0ABX6BYI3_9CHLR</name>
<feature type="domain" description="HTH hxlR-type" evidence="4">
    <location>
        <begin position="82"/>
        <end position="185"/>
    </location>
</feature>
<dbReference type="Gene3D" id="1.10.10.10">
    <property type="entry name" value="Winged helix-like DNA-binding domain superfamily/Winged helix DNA-binding domain"/>
    <property type="match status" value="2"/>
</dbReference>
<proteinExistence type="predicted"/>
<gene>
    <name evidence="5" type="ORF">Tbon_01370</name>
</gene>
<dbReference type="PROSITE" id="PS51118">
    <property type="entry name" value="HTH_HXLR"/>
    <property type="match status" value="1"/>
</dbReference>
<dbReference type="InterPro" id="IPR002577">
    <property type="entry name" value="HTH_HxlR"/>
</dbReference>
<keyword evidence="3" id="KW-0804">Transcription</keyword>
<dbReference type="Proteomes" id="UP000326331">
    <property type="component" value="Chromosome"/>
</dbReference>
<dbReference type="PANTHER" id="PTHR33204">
    <property type="entry name" value="TRANSCRIPTIONAL REGULATOR, MARR FAMILY"/>
    <property type="match status" value="1"/>
</dbReference>
<reference evidence="5 6" key="2">
    <citation type="submission" date="2019-10" db="EMBL/GenBank/DDBJ databases">
        <title>Thermopilla bonchosmolovskayae gen. nov., sp. nov., a moderately thermophilic Chloroflexi bacterium from a Chukotka hot spring (Arctic, Russia), representing a novel classis Thermopillaia, which include previously uncultivated lineage OLB14.</title>
        <authorList>
            <person name="Kochetkova T.V."/>
            <person name="Zayulina K.S."/>
            <person name="Zhigarkov V.S."/>
            <person name="Minaev N.V."/>
            <person name="Novikov A."/>
            <person name="Toshchakov S.V."/>
            <person name="Elcheninov A.G."/>
            <person name="Kublanov I.V."/>
        </authorList>
    </citation>
    <scope>NUCLEOTIDE SEQUENCE [LARGE SCALE GENOMIC DNA]</scope>
    <source>
        <strain evidence="5 6">3753O</strain>
    </source>
</reference>
<evidence type="ECO:0000256" key="1">
    <source>
        <dbReference type="ARBA" id="ARBA00023015"/>
    </source>
</evidence>
<dbReference type="RefSeq" id="WP_158065948.1">
    <property type="nucleotide sequence ID" value="NZ_CP042829.1"/>
</dbReference>
<evidence type="ECO:0000313" key="6">
    <source>
        <dbReference type="Proteomes" id="UP000326331"/>
    </source>
</evidence>
<dbReference type="InterPro" id="IPR036390">
    <property type="entry name" value="WH_DNA-bd_sf"/>
</dbReference>
<protein>
    <recommendedName>
        <fullName evidence="4">HTH hxlR-type domain-containing protein</fullName>
    </recommendedName>
</protein>